<dbReference type="InterPro" id="IPR008928">
    <property type="entry name" value="6-hairpin_glycosidase_sf"/>
</dbReference>
<feature type="region of interest" description="Disordered" evidence="1">
    <location>
        <begin position="330"/>
        <end position="354"/>
    </location>
</feature>
<reference evidence="2 3" key="1">
    <citation type="submission" date="2019-03" db="EMBL/GenBank/DDBJ databases">
        <title>Genomic Encyclopedia of Type Strains, Phase IV (KMG-IV): sequencing the most valuable type-strain genomes for metagenomic binning, comparative biology and taxonomic classification.</title>
        <authorList>
            <person name="Goeker M."/>
        </authorList>
    </citation>
    <scope>NUCLEOTIDE SEQUENCE [LARGE SCALE GENOMIC DNA]</scope>
    <source>
        <strain evidence="2 3">DSM 45361</strain>
    </source>
</reference>
<keyword evidence="3" id="KW-1185">Reference proteome</keyword>
<evidence type="ECO:0000256" key="1">
    <source>
        <dbReference type="SAM" id="MobiDB-lite"/>
    </source>
</evidence>
<sequence>MSRSAGRAADATGHPPLWASRAGVAELAVLSRHVHRAWALPRTALGRAGWPPTLGQRLNLRWNYWWQAHLLDCLVDAQLRAPTPTRQHLVERLIRGIKVRNLGWWTNDYYDDIAWMGLALMRAEQQLGIPVPGALDAIAKQLREGWTDHAGGGIWWRRRDSFKNVPANGPAAILLARLARVTGQRTDLQRARATVEWMEERLADPRSGLLWDGLYINPDGSVRDVVRLVYTYCQGVFLGACVELADDERSGPWLDLAERTVSAVISGVTTDGVINGQGGGDGGLFAAILARYLAFAAPRLGRTAGGAASRLVYSSAEAAWRNRAAGPGGPLFGPDWSKPAVAPRSAGERKPERDMSVQVGGWMVLEAAALLERA</sequence>
<dbReference type="Gene3D" id="1.50.10.20">
    <property type="match status" value="1"/>
</dbReference>
<dbReference type="EMBL" id="SNXZ01000001">
    <property type="protein sequence ID" value="TDQ05330.1"/>
    <property type="molecule type" value="Genomic_DNA"/>
</dbReference>
<dbReference type="InterPro" id="IPR005198">
    <property type="entry name" value="Glyco_hydro_76"/>
</dbReference>
<dbReference type="Pfam" id="PF03663">
    <property type="entry name" value="Glyco_hydro_76"/>
    <property type="match status" value="1"/>
</dbReference>
<name>A0A4R6SP24_LABRH</name>
<comment type="caution">
    <text evidence="2">The sequence shown here is derived from an EMBL/GenBank/DDBJ whole genome shotgun (WGS) entry which is preliminary data.</text>
</comment>
<gene>
    <name evidence="2" type="ORF">EV186_1011300</name>
</gene>
<dbReference type="PANTHER" id="PTHR47791:SF3">
    <property type="entry name" value="MEIOTICALLY UP-REGULATED GENE 191 PROTEIN"/>
    <property type="match status" value="1"/>
</dbReference>
<dbReference type="PANTHER" id="PTHR47791">
    <property type="entry name" value="MEIOTICALLY UP-REGULATED GENE 191 PROTEIN"/>
    <property type="match status" value="1"/>
</dbReference>
<accession>A0A4R6SP24</accession>
<dbReference type="Proteomes" id="UP000295444">
    <property type="component" value="Unassembled WGS sequence"/>
</dbReference>
<evidence type="ECO:0000313" key="2">
    <source>
        <dbReference type="EMBL" id="TDQ05330.1"/>
    </source>
</evidence>
<protein>
    <submittedName>
        <fullName evidence="2">Putative alpha-1,6-mannanase (GH76 family)</fullName>
    </submittedName>
</protein>
<dbReference type="AlphaFoldDB" id="A0A4R6SP24"/>
<organism evidence="2 3">
    <name type="scientific">Labedaea rhizosphaerae</name>
    <dbReference type="NCBI Taxonomy" id="598644"/>
    <lineage>
        <taxon>Bacteria</taxon>
        <taxon>Bacillati</taxon>
        <taxon>Actinomycetota</taxon>
        <taxon>Actinomycetes</taxon>
        <taxon>Pseudonocardiales</taxon>
        <taxon>Pseudonocardiaceae</taxon>
        <taxon>Labedaea</taxon>
    </lineage>
</organism>
<dbReference type="SUPFAM" id="SSF48208">
    <property type="entry name" value="Six-hairpin glycosidases"/>
    <property type="match status" value="1"/>
</dbReference>
<proteinExistence type="predicted"/>
<dbReference type="RefSeq" id="WP_243753841.1">
    <property type="nucleotide sequence ID" value="NZ_SNXZ01000001.1"/>
</dbReference>
<evidence type="ECO:0000313" key="3">
    <source>
        <dbReference type="Proteomes" id="UP000295444"/>
    </source>
</evidence>
<dbReference type="GO" id="GO:0005975">
    <property type="term" value="P:carbohydrate metabolic process"/>
    <property type="evidence" value="ECO:0007669"/>
    <property type="project" value="InterPro"/>
</dbReference>
<dbReference type="InterPro" id="IPR053169">
    <property type="entry name" value="MUG_Protein"/>
</dbReference>